<accession>A0ACC1MWE9</accession>
<protein>
    <submittedName>
        <fullName evidence="1">Uncharacterized protein</fullName>
    </submittedName>
</protein>
<name>A0ACC1MWE9_9HYPO</name>
<dbReference type="Proteomes" id="UP001143910">
    <property type="component" value="Unassembled WGS sequence"/>
</dbReference>
<proteinExistence type="predicted"/>
<dbReference type="EMBL" id="JANJQO010001359">
    <property type="protein sequence ID" value="KAJ2971345.1"/>
    <property type="molecule type" value="Genomic_DNA"/>
</dbReference>
<keyword evidence="2" id="KW-1185">Reference proteome</keyword>
<comment type="caution">
    <text evidence="1">The sequence shown here is derived from an EMBL/GenBank/DDBJ whole genome shotgun (WGS) entry which is preliminary data.</text>
</comment>
<gene>
    <name evidence="1" type="ORF">NQ176_g7738</name>
</gene>
<reference evidence="1" key="1">
    <citation type="submission" date="2022-08" db="EMBL/GenBank/DDBJ databases">
        <title>Genome Sequence of Lecanicillium fungicola.</title>
        <authorList>
            <person name="Buettner E."/>
        </authorList>
    </citation>
    <scope>NUCLEOTIDE SEQUENCE</scope>
    <source>
        <strain evidence="1">Babe33</strain>
    </source>
</reference>
<evidence type="ECO:0000313" key="1">
    <source>
        <dbReference type="EMBL" id="KAJ2971345.1"/>
    </source>
</evidence>
<organism evidence="1 2">
    <name type="scientific">Zarea fungicola</name>
    <dbReference type="NCBI Taxonomy" id="93591"/>
    <lineage>
        <taxon>Eukaryota</taxon>
        <taxon>Fungi</taxon>
        <taxon>Dikarya</taxon>
        <taxon>Ascomycota</taxon>
        <taxon>Pezizomycotina</taxon>
        <taxon>Sordariomycetes</taxon>
        <taxon>Hypocreomycetidae</taxon>
        <taxon>Hypocreales</taxon>
        <taxon>Cordycipitaceae</taxon>
        <taxon>Zarea</taxon>
    </lineage>
</organism>
<evidence type="ECO:0000313" key="2">
    <source>
        <dbReference type="Proteomes" id="UP001143910"/>
    </source>
</evidence>
<sequence length="140" mass="15386">MASMDKSTLRHPIDKMMATSTTTTATAQEQDKDVLAAARIRKLVYAAFDSASSQLHDDISEMDSSIQLDSDIIRQGRVDKPAAATMVESNEGDEDKERAESKPARRNNMEAPQAALSGSFIYVPGVGFMYQDDHCELGRQ</sequence>